<gene>
    <name evidence="1" type="ORF">PIN31115_02045</name>
</gene>
<accession>A0A5E4UJV4</accession>
<dbReference type="EMBL" id="CABPSI010000002">
    <property type="protein sequence ID" value="VVD99822.1"/>
    <property type="molecule type" value="Genomic_DNA"/>
</dbReference>
<dbReference type="AlphaFoldDB" id="A0A5E4UJV4"/>
<reference evidence="1 2" key="1">
    <citation type="submission" date="2019-08" db="EMBL/GenBank/DDBJ databases">
        <authorList>
            <person name="Peeters C."/>
        </authorList>
    </citation>
    <scope>NUCLEOTIDE SEQUENCE [LARGE SCALE GENOMIC DNA]</scope>
    <source>
        <strain evidence="1 2">LMG 31115</strain>
    </source>
</reference>
<name>A0A5E4UJV4_9BURK</name>
<sequence>MNAPQSSKPERMLKLKDVIEQVGYGHTAIYARVKAGTFPAPVKIGYASRWPESEVQAWIAKQVAAARGGSVEQPDETTEQAHH</sequence>
<protein>
    <submittedName>
        <fullName evidence="1">Uncharacterized protein</fullName>
    </submittedName>
</protein>
<keyword evidence="2" id="KW-1185">Reference proteome</keyword>
<dbReference type="InterPro" id="IPR010260">
    <property type="entry name" value="AlpA"/>
</dbReference>
<evidence type="ECO:0000313" key="1">
    <source>
        <dbReference type="EMBL" id="VVD99822.1"/>
    </source>
</evidence>
<dbReference type="Pfam" id="PF05930">
    <property type="entry name" value="Phage_AlpA"/>
    <property type="match status" value="1"/>
</dbReference>
<proteinExistence type="predicted"/>
<dbReference type="PANTHER" id="PTHR36154">
    <property type="entry name" value="DNA-BINDING TRANSCRIPTIONAL ACTIVATOR ALPA"/>
    <property type="match status" value="1"/>
</dbReference>
<dbReference type="PANTHER" id="PTHR36154:SF1">
    <property type="entry name" value="DNA-BINDING TRANSCRIPTIONAL ACTIVATOR ALPA"/>
    <property type="match status" value="1"/>
</dbReference>
<dbReference type="RefSeq" id="WP_174996047.1">
    <property type="nucleotide sequence ID" value="NZ_CABPSI010000002.1"/>
</dbReference>
<organism evidence="1 2">
    <name type="scientific">Pandoraea iniqua</name>
    <dbReference type="NCBI Taxonomy" id="2508288"/>
    <lineage>
        <taxon>Bacteria</taxon>
        <taxon>Pseudomonadati</taxon>
        <taxon>Pseudomonadota</taxon>
        <taxon>Betaproteobacteria</taxon>
        <taxon>Burkholderiales</taxon>
        <taxon>Burkholderiaceae</taxon>
        <taxon>Pandoraea</taxon>
    </lineage>
</organism>
<dbReference type="InterPro" id="IPR052931">
    <property type="entry name" value="Prophage_regulatory_activator"/>
</dbReference>
<dbReference type="Proteomes" id="UP000333828">
    <property type="component" value="Unassembled WGS sequence"/>
</dbReference>
<evidence type="ECO:0000313" key="2">
    <source>
        <dbReference type="Proteomes" id="UP000333828"/>
    </source>
</evidence>
<dbReference type="Gene3D" id="1.10.238.160">
    <property type="match status" value="1"/>
</dbReference>